<dbReference type="PANTHER" id="PTHR24320:SF272">
    <property type="entry name" value="NAD(P)-BINDING ROSSMANN-FOLD SUPERFAMILY PROTEIN"/>
    <property type="match status" value="1"/>
</dbReference>
<dbReference type="PRINTS" id="PR00081">
    <property type="entry name" value="GDHRDH"/>
</dbReference>
<feature type="region of interest" description="Disordered" evidence="3">
    <location>
        <begin position="534"/>
        <end position="605"/>
    </location>
</feature>
<dbReference type="Proteomes" id="UP000779574">
    <property type="component" value="Unassembled WGS sequence"/>
</dbReference>
<feature type="non-terminal residue" evidence="4">
    <location>
        <position position="767"/>
    </location>
</feature>
<evidence type="ECO:0000256" key="1">
    <source>
        <dbReference type="ARBA" id="ARBA00006484"/>
    </source>
</evidence>
<reference evidence="4" key="2">
    <citation type="submission" date="2021-08" db="EMBL/GenBank/DDBJ databases">
        <authorList>
            <person name="Gostincar C."/>
            <person name="Sun X."/>
            <person name="Song Z."/>
            <person name="Gunde-Cimerman N."/>
        </authorList>
    </citation>
    <scope>NUCLEOTIDE SEQUENCE</scope>
    <source>
        <strain evidence="4">EXF-9911</strain>
    </source>
</reference>
<dbReference type="SUPFAM" id="SSF51735">
    <property type="entry name" value="NAD(P)-binding Rossmann-fold domains"/>
    <property type="match status" value="1"/>
</dbReference>
<dbReference type="Gene3D" id="3.40.50.720">
    <property type="entry name" value="NAD(P)-binding Rossmann-like Domain"/>
    <property type="match status" value="1"/>
</dbReference>
<comment type="similarity">
    <text evidence="1">Belongs to the short-chain dehydrogenases/reductases (SDR) family.</text>
</comment>
<gene>
    <name evidence="4" type="ORF">KCU76_g16795</name>
</gene>
<organism evidence="4 5">
    <name type="scientific">Aureobasidium melanogenum</name>
    <name type="common">Aureobasidium pullulans var. melanogenum</name>
    <dbReference type="NCBI Taxonomy" id="46634"/>
    <lineage>
        <taxon>Eukaryota</taxon>
        <taxon>Fungi</taxon>
        <taxon>Dikarya</taxon>
        <taxon>Ascomycota</taxon>
        <taxon>Pezizomycotina</taxon>
        <taxon>Dothideomycetes</taxon>
        <taxon>Dothideomycetidae</taxon>
        <taxon>Dothideales</taxon>
        <taxon>Saccotheciaceae</taxon>
        <taxon>Aureobasidium</taxon>
    </lineage>
</organism>
<dbReference type="CDD" id="cd05327">
    <property type="entry name" value="retinol-DH_like_SDR_c_like"/>
    <property type="match status" value="1"/>
</dbReference>
<evidence type="ECO:0000256" key="3">
    <source>
        <dbReference type="SAM" id="MobiDB-lite"/>
    </source>
</evidence>
<accession>A0A9P8E0U0</accession>
<feature type="compositionally biased region" description="Basic residues" evidence="3">
    <location>
        <begin position="552"/>
        <end position="564"/>
    </location>
</feature>
<comment type="caution">
    <text evidence="4">The sequence shown here is derived from an EMBL/GenBank/DDBJ whole genome shotgun (WGS) entry which is preliminary data.</text>
</comment>
<dbReference type="AlphaFoldDB" id="A0A9P8E0U0"/>
<feature type="compositionally biased region" description="Acidic residues" evidence="3">
    <location>
        <begin position="571"/>
        <end position="586"/>
    </location>
</feature>
<evidence type="ECO:0000313" key="4">
    <source>
        <dbReference type="EMBL" id="KAG9671988.1"/>
    </source>
</evidence>
<dbReference type="EMBL" id="JAHFXF010001244">
    <property type="protein sequence ID" value="KAG9671988.1"/>
    <property type="molecule type" value="Genomic_DNA"/>
</dbReference>
<feature type="compositionally biased region" description="Polar residues" evidence="3">
    <location>
        <begin position="534"/>
        <end position="543"/>
    </location>
</feature>
<dbReference type="InterPro" id="IPR036291">
    <property type="entry name" value="NAD(P)-bd_dom_sf"/>
</dbReference>
<sequence length="767" mass="84317">MSPATDLFRPYLVRHANLRGIGDERPTALEIVHDLKAEGTLKDAVILITGCSAGLGIETARALYLTGAKLYLTFRNIEKGQAAIKAITADAPNGQDIEFLNLDLGDLESVRSAAADFKSRSDRLNILINNAGVMAAPQGKTGSGFETHMGSNHFGHFLLFELLKPVLLSSASSGCKSRVINLSSSGHLISPVRFDDMEFAKKGSYDPYAAYGQSKTANIYMANYIDRVYGSQGIRAVSVHPGVILSTELMRHQKVEDLQSIGDPEYFKKIECSAGQGAATTVWAALSPYFENHGGLYLAEVGVAPALTEDEGIGRCGYAPYAYDEVAEDRLWEISLKAVGIMPRQRKKLPFVCFAPEGELHSDCQNEPFSNDATFHADDRNKIWIGYRNNLDTSYNGSMTFRQVLAQAEVNLLQAMSAKPNSNQRAQWLEAFPGVATKASDHVVQQLERGERAFKQATCPNALCRKGDEVLQMEWIPIKSNASSSKKSAEGFLVGYIFRLQGQEMISICRNYYFDLYRFQRDDGTISPDMFLRTVQSDSSPQTAAKPGSRASSRKSMKRQRRSVRLQSSEALDDEGSENASSDDDSSTTTARATEGNTVPTSPGILAIEPAQVLEDGVHDKGEEVVPASTVVGPLPTRDEYTWMICQICHTYGVRALTMPNIASHIRTLEQATREDKRLVLCQSFAKIMTILVTTTSANPVSDFLDEEYENVVNAAVAEFGMDLLSRNERTIFMERMGRAMIAGQSEDLDMAYAALRASMIAYAGRK</sequence>
<keyword evidence="2" id="KW-0560">Oxidoreductase</keyword>
<evidence type="ECO:0000256" key="2">
    <source>
        <dbReference type="ARBA" id="ARBA00023002"/>
    </source>
</evidence>
<name>A0A9P8E0U0_AURME</name>
<dbReference type="Pfam" id="PF00106">
    <property type="entry name" value="adh_short"/>
    <property type="match status" value="1"/>
</dbReference>
<dbReference type="PANTHER" id="PTHR24320">
    <property type="entry name" value="RETINOL DEHYDROGENASE"/>
    <property type="match status" value="1"/>
</dbReference>
<dbReference type="GO" id="GO:0016491">
    <property type="term" value="F:oxidoreductase activity"/>
    <property type="evidence" value="ECO:0007669"/>
    <property type="project" value="UniProtKB-KW"/>
</dbReference>
<reference evidence="4" key="1">
    <citation type="journal article" date="2021" name="J Fungi (Basel)">
        <title>Virulence traits and population genomics of the black yeast Aureobasidium melanogenum.</title>
        <authorList>
            <person name="Cernosa A."/>
            <person name="Sun X."/>
            <person name="Gostincar C."/>
            <person name="Fang C."/>
            <person name="Gunde-Cimerman N."/>
            <person name="Song Z."/>
        </authorList>
    </citation>
    <scope>NUCLEOTIDE SEQUENCE</scope>
    <source>
        <strain evidence="4">EXF-9911</strain>
    </source>
</reference>
<protein>
    <submittedName>
        <fullName evidence="4">NAD(P)-binding protein</fullName>
    </submittedName>
</protein>
<dbReference type="OrthoDB" id="3921854at2759"/>
<dbReference type="InterPro" id="IPR002347">
    <property type="entry name" value="SDR_fam"/>
</dbReference>
<proteinExistence type="inferred from homology"/>
<evidence type="ECO:0000313" key="5">
    <source>
        <dbReference type="Proteomes" id="UP000779574"/>
    </source>
</evidence>